<evidence type="ECO:0000256" key="1">
    <source>
        <dbReference type="ARBA" id="ARBA00008950"/>
    </source>
</evidence>
<dbReference type="PIRSF" id="PIRSF000883">
    <property type="entry name" value="Pesterase_MJ0912"/>
    <property type="match status" value="1"/>
</dbReference>
<dbReference type="InterPro" id="IPR011152">
    <property type="entry name" value="Pesterase_MJ0912"/>
</dbReference>
<feature type="domain" description="Calcineurin-like phosphoesterase" evidence="2">
    <location>
        <begin position="19"/>
        <end position="223"/>
    </location>
</feature>
<dbReference type="Pfam" id="PF12850">
    <property type="entry name" value="Metallophos_2"/>
    <property type="match status" value="1"/>
</dbReference>
<dbReference type="InterPro" id="IPR024654">
    <property type="entry name" value="Calcineurin-like_PHP_lpxH"/>
</dbReference>
<accession>A0A2H0LV27</accession>
<protein>
    <submittedName>
        <fullName evidence="3">Metallophosphatase family protein</fullName>
    </submittedName>
</protein>
<comment type="similarity">
    <text evidence="1">Belongs to the metallophosphoesterase superfamily. YfcE family.</text>
</comment>
<organism evidence="3 4">
    <name type="scientific">Candidatus Ghiorseimicrobium undicola</name>
    <dbReference type="NCBI Taxonomy" id="1974746"/>
    <lineage>
        <taxon>Bacteria</taxon>
        <taxon>Pseudomonadati</taxon>
        <taxon>Candidatus Omnitrophota</taxon>
        <taxon>Candidatus Ghiorseimicrobium</taxon>
    </lineage>
</organism>
<dbReference type="PANTHER" id="PTHR42850">
    <property type="entry name" value="METALLOPHOSPHOESTERASE"/>
    <property type="match status" value="1"/>
</dbReference>
<dbReference type="AlphaFoldDB" id="A0A2H0LV27"/>
<dbReference type="InterPro" id="IPR050126">
    <property type="entry name" value="Ap4A_hydrolase"/>
</dbReference>
<name>A0A2H0LV27_9BACT</name>
<comment type="caution">
    <text evidence="3">The sequence shown here is derived from an EMBL/GenBank/DDBJ whole genome shotgun (WGS) entry which is preliminary data.</text>
</comment>
<evidence type="ECO:0000313" key="4">
    <source>
        <dbReference type="Proteomes" id="UP000229641"/>
    </source>
</evidence>
<evidence type="ECO:0000259" key="2">
    <source>
        <dbReference type="Pfam" id="PF12850"/>
    </source>
</evidence>
<dbReference type="Gene3D" id="3.60.21.10">
    <property type="match status" value="1"/>
</dbReference>
<dbReference type="InterPro" id="IPR029052">
    <property type="entry name" value="Metallo-depent_PP-like"/>
</dbReference>
<gene>
    <name evidence="3" type="ORF">COV72_09115</name>
</gene>
<proteinExistence type="inferred from homology"/>
<dbReference type="EMBL" id="PCWA01000111">
    <property type="protein sequence ID" value="PIQ88262.1"/>
    <property type="molecule type" value="Genomic_DNA"/>
</dbReference>
<sequence length="259" mass="29270">MQRFFKKDYTDIYLFTKLMKYAIFSDIHGNLEALGAVIYALSKEKIDKYLCAGDVVGYGADPGTCLKKVKQKTSSIISGNHEAACSGLFPLENLNENAASAVVWTKKILKTEEIDSLRGLPLVFENKDLAMAHGSLDNPQEFCYLFEPYESKETFDLLKKNICFIGHTHRPRIFVKRDTIISLIGDNKLELNPDYKYVVNIGSVGQPRDGDPRASYCIYDTQKQEIEIKRVSYDIETAQKKIIEAGLPRILADRLALGR</sequence>
<dbReference type="GO" id="GO:0005737">
    <property type="term" value="C:cytoplasm"/>
    <property type="evidence" value="ECO:0007669"/>
    <property type="project" value="TreeGrafter"/>
</dbReference>
<dbReference type="PANTHER" id="PTHR42850:SF2">
    <property type="entry name" value="BLL5683 PROTEIN"/>
    <property type="match status" value="1"/>
</dbReference>
<reference evidence="3 4" key="1">
    <citation type="submission" date="2017-09" db="EMBL/GenBank/DDBJ databases">
        <title>Depth-based differentiation of microbial function through sediment-hosted aquifers and enrichment of novel symbionts in the deep terrestrial subsurface.</title>
        <authorList>
            <person name="Probst A.J."/>
            <person name="Ladd B."/>
            <person name="Jarett J.K."/>
            <person name="Geller-Mcgrath D.E."/>
            <person name="Sieber C.M."/>
            <person name="Emerson J.B."/>
            <person name="Anantharaman K."/>
            <person name="Thomas B.C."/>
            <person name="Malmstrom R."/>
            <person name="Stieglmeier M."/>
            <person name="Klingl A."/>
            <person name="Woyke T."/>
            <person name="Ryan C.M."/>
            <person name="Banfield J.F."/>
        </authorList>
    </citation>
    <scope>NUCLEOTIDE SEQUENCE [LARGE SCALE GENOMIC DNA]</scope>
    <source>
        <strain evidence="3">CG11_big_fil_rev_8_21_14_0_20_42_13</strain>
    </source>
</reference>
<evidence type="ECO:0000313" key="3">
    <source>
        <dbReference type="EMBL" id="PIQ88262.1"/>
    </source>
</evidence>
<dbReference type="GO" id="GO:0016791">
    <property type="term" value="F:phosphatase activity"/>
    <property type="evidence" value="ECO:0007669"/>
    <property type="project" value="TreeGrafter"/>
</dbReference>
<dbReference type="Proteomes" id="UP000229641">
    <property type="component" value="Unassembled WGS sequence"/>
</dbReference>
<dbReference type="SUPFAM" id="SSF56300">
    <property type="entry name" value="Metallo-dependent phosphatases"/>
    <property type="match status" value="1"/>
</dbReference>